<proteinExistence type="predicted"/>
<gene>
    <name evidence="2" type="ORF">RJ641_011575</name>
</gene>
<evidence type="ECO:0000256" key="1">
    <source>
        <dbReference type="SAM" id="Coils"/>
    </source>
</evidence>
<dbReference type="EMBL" id="JBAMMX010000018">
    <property type="protein sequence ID" value="KAK6923271.1"/>
    <property type="molecule type" value="Genomic_DNA"/>
</dbReference>
<sequence>MCYNHLELFSGDEFRSPRRRNQTQTENAEAVEDLRVRLADTEARLQRARAREAELSRRLEEMKRFVSVMEILESYLKRRFLEQRDLVERLLSPPCLLLLSIISSTRVLVVKQNDTSVIAVSSSWILFETRITCFSSILTTTPNSLHGNAVLLAPNLML</sequence>
<keyword evidence="3" id="KW-1185">Reference proteome</keyword>
<accession>A0AAN8V436</accession>
<feature type="coiled-coil region" evidence="1">
    <location>
        <begin position="31"/>
        <end position="65"/>
    </location>
</feature>
<dbReference type="Proteomes" id="UP001370490">
    <property type="component" value="Unassembled WGS sequence"/>
</dbReference>
<dbReference type="AlphaFoldDB" id="A0AAN8V436"/>
<evidence type="ECO:0000313" key="3">
    <source>
        <dbReference type="Proteomes" id="UP001370490"/>
    </source>
</evidence>
<protein>
    <recommendedName>
        <fullName evidence="4">Protein SKIP34</fullName>
    </recommendedName>
</protein>
<evidence type="ECO:0008006" key="4">
    <source>
        <dbReference type="Google" id="ProtNLM"/>
    </source>
</evidence>
<evidence type="ECO:0000313" key="2">
    <source>
        <dbReference type="EMBL" id="KAK6923271.1"/>
    </source>
</evidence>
<organism evidence="2 3">
    <name type="scientific">Dillenia turbinata</name>
    <dbReference type="NCBI Taxonomy" id="194707"/>
    <lineage>
        <taxon>Eukaryota</taxon>
        <taxon>Viridiplantae</taxon>
        <taxon>Streptophyta</taxon>
        <taxon>Embryophyta</taxon>
        <taxon>Tracheophyta</taxon>
        <taxon>Spermatophyta</taxon>
        <taxon>Magnoliopsida</taxon>
        <taxon>eudicotyledons</taxon>
        <taxon>Gunneridae</taxon>
        <taxon>Pentapetalae</taxon>
        <taxon>Dilleniales</taxon>
        <taxon>Dilleniaceae</taxon>
        <taxon>Dillenia</taxon>
    </lineage>
</organism>
<comment type="caution">
    <text evidence="2">The sequence shown here is derived from an EMBL/GenBank/DDBJ whole genome shotgun (WGS) entry which is preliminary data.</text>
</comment>
<reference evidence="2 3" key="1">
    <citation type="submission" date="2023-12" db="EMBL/GenBank/DDBJ databases">
        <title>A high-quality genome assembly for Dillenia turbinata (Dilleniales).</title>
        <authorList>
            <person name="Chanderbali A."/>
        </authorList>
    </citation>
    <scope>NUCLEOTIDE SEQUENCE [LARGE SCALE GENOMIC DNA]</scope>
    <source>
        <strain evidence="2">LSX21</strain>
        <tissue evidence="2">Leaf</tissue>
    </source>
</reference>
<keyword evidence="1" id="KW-0175">Coiled coil</keyword>
<name>A0AAN8V436_9MAGN</name>